<evidence type="ECO:0000313" key="1">
    <source>
        <dbReference type="EMBL" id="HIX52944.1"/>
    </source>
</evidence>
<sequence>FQPSENPLYDREDLNFINEHIQRFHLNDPQYCTGQLMAFVRQVVDQQGKVPKYEYNNLVVELFAEKLSGKTEEEVLKICQAIYIIGFPSI</sequence>
<dbReference type="Proteomes" id="UP000886780">
    <property type="component" value="Unassembled WGS sequence"/>
</dbReference>
<reference evidence="1" key="2">
    <citation type="submission" date="2021-04" db="EMBL/GenBank/DDBJ databases">
        <authorList>
            <person name="Gilroy R."/>
        </authorList>
    </citation>
    <scope>NUCLEOTIDE SEQUENCE</scope>
    <source>
        <strain evidence="1">ChiGjej4B4-12881</strain>
    </source>
</reference>
<gene>
    <name evidence="1" type="ORF">IAA28_09090</name>
</gene>
<organism evidence="1 2">
    <name type="scientific">Candidatus Lachnoclostridium stercoripullorum</name>
    <dbReference type="NCBI Taxonomy" id="2838635"/>
    <lineage>
        <taxon>Bacteria</taxon>
        <taxon>Bacillati</taxon>
        <taxon>Bacillota</taxon>
        <taxon>Clostridia</taxon>
        <taxon>Lachnospirales</taxon>
        <taxon>Lachnospiraceae</taxon>
    </lineage>
</organism>
<accession>A0A9D2AXN1</accession>
<name>A0A9D2AXN1_9FIRM</name>
<protein>
    <submittedName>
        <fullName evidence="1">Uncharacterized protein</fullName>
    </submittedName>
</protein>
<evidence type="ECO:0000313" key="2">
    <source>
        <dbReference type="Proteomes" id="UP000886780"/>
    </source>
</evidence>
<dbReference type="EMBL" id="DXEU01000163">
    <property type="protein sequence ID" value="HIX52944.1"/>
    <property type="molecule type" value="Genomic_DNA"/>
</dbReference>
<reference evidence="1" key="1">
    <citation type="journal article" date="2021" name="PeerJ">
        <title>Extensive microbial diversity within the chicken gut microbiome revealed by metagenomics and culture.</title>
        <authorList>
            <person name="Gilroy R."/>
            <person name="Ravi A."/>
            <person name="Getino M."/>
            <person name="Pursley I."/>
            <person name="Horton D.L."/>
            <person name="Alikhan N.F."/>
            <person name="Baker D."/>
            <person name="Gharbi K."/>
            <person name="Hall N."/>
            <person name="Watson M."/>
            <person name="Adriaenssens E.M."/>
            <person name="Foster-Nyarko E."/>
            <person name="Jarju S."/>
            <person name="Secka A."/>
            <person name="Antonio M."/>
            <person name="Oren A."/>
            <person name="Chaudhuri R.R."/>
            <person name="La Ragione R."/>
            <person name="Hildebrand F."/>
            <person name="Pallen M.J."/>
        </authorList>
    </citation>
    <scope>NUCLEOTIDE SEQUENCE</scope>
    <source>
        <strain evidence="1">ChiGjej4B4-12881</strain>
    </source>
</reference>
<comment type="caution">
    <text evidence="1">The sequence shown here is derived from an EMBL/GenBank/DDBJ whole genome shotgun (WGS) entry which is preliminary data.</text>
</comment>
<proteinExistence type="predicted"/>
<feature type="non-terminal residue" evidence="1">
    <location>
        <position position="1"/>
    </location>
</feature>
<dbReference type="AlphaFoldDB" id="A0A9D2AXN1"/>